<organism evidence="1 2">
    <name type="scientific">Allohahella marinimesophila</name>
    <dbReference type="NCBI Taxonomy" id="1054972"/>
    <lineage>
        <taxon>Bacteria</taxon>
        <taxon>Pseudomonadati</taxon>
        <taxon>Pseudomonadota</taxon>
        <taxon>Gammaproteobacteria</taxon>
        <taxon>Oceanospirillales</taxon>
        <taxon>Hahellaceae</taxon>
        <taxon>Allohahella</taxon>
    </lineage>
</organism>
<comment type="caution">
    <text evidence="1">The sequence shown here is derived from an EMBL/GenBank/DDBJ whole genome shotgun (WGS) entry which is preliminary data.</text>
</comment>
<dbReference type="Proteomes" id="UP001501337">
    <property type="component" value="Unassembled WGS sequence"/>
</dbReference>
<evidence type="ECO:0000313" key="2">
    <source>
        <dbReference type="Proteomes" id="UP001501337"/>
    </source>
</evidence>
<proteinExistence type="predicted"/>
<gene>
    <name evidence="1" type="ORF">GCM10022278_36640</name>
</gene>
<dbReference type="EMBL" id="BAABBO010000019">
    <property type="protein sequence ID" value="GAA3976436.1"/>
    <property type="molecule type" value="Genomic_DNA"/>
</dbReference>
<keyword evidence="2" id="KW-1185">Reference proteome</keyword>
<evidence type="ECO:0000313" key="1">
    <source>
        <dbReference type="EMBL" id="GAA3976436.1"/>
    </source>
</evidence>
<reference evidence="2" key="1">
    <citation type="journal article" date="2019" name="Int. J. Syst. Evol. Microbiol.">
        <title>The Global Catalogue of Microorganisms (GCM) 10K type strain sequencing project: providing services to taxonomists for standard genome sequencing and annotation.</title>
        <authorList>
            <consortium name="The Broad Institute Genomics Platform"/>
            <consortium name="The Broad Institute Genome Sequencing Center for Infectious Disease"/>
            <person name="Wu L."/>
            <person name="Ma J."/>
        </authorList>
    </citation>
    <scope>NUCLEOTIDE SEQUENCE [LARGE SCALE GENOMIC DNA]</scope>
    <source>
        <strain evidence="2">JCM 17555</strain>
    </source>
</reference>
<name>A0ABP7Q5T4_9GAMM</name>
<accession>A0ABP7Q5T4</accession>
<protein>
    <submittedName>
        <fullName evidence="1">Uncharacterized protein</fullName>
    </submittedName>
</protein>
<sequence>MQRDALSLDGNAALAFDVHRIKHLGLHFARLKASAVLDEAVCNGGLAVIDVCDDRKISDGIEFLHIAGPEKKARNHNKTTGF</sequence>